<evidence type="ECO:0000313" key="12">
    <source>
        <dbReference type="Proteomes" id="UP000477070"/>
    </source>
</evidence>
<dbReference type="RefSeq" id="WP_034572158.1">
    <property type="nucleotide sequence ID" value="NZ_JRMP02000012.1"/>
</dbReference>
<evidence type="ECO:0000256" key="2">
    <source>
        <dbReference type="ARBA" id="ARBA00022490"/>
    </source>
</evidence>
<dbReference type="PANTHER" id="PTHR30272:SF1">
    <property type="entry name" value="3-HYDROXYACYL-[ACYL-CARRIER-PROTEIN] DEHYDRATASE"/>
    <property type="match status" value="1"/>
</dbReference>
<evidence type="ECO:0000256" key="5">
    <source>
        <dbReference type="ARBA" id="ARBA00023098"/>
    </source>
</evidence>
<dbReference type="InterPro" id="IPR013114">
    <property type="entry name" value="FabA_FabZ"/>
</dbReference>
<dbReference type="GO" id="GO:0019171">
    <property type="term" value="F:(3R)-hydroxyacyl-[acyl-carrier-protein] dehydratase activity"/>
    <property type="evidence" value="ECO:0007669"/>
    <property type="project" value="UniProtKB-EC"/>
</dbReference>
<gene>
    <name evidence="8 10" type="primary">fabZ</name>
    <name evidence="9" type="ORF">DCO61_09120</name>
    <name evidence="10" type="ORF">LS64_007980</name>
</gene>
<dbReference type="Proteomes" id="UP000477070">
    <property type="component" value="Unassembled WGS sequence"/>
</dbReference>
<dbReference type="PANTHER" id="PTHR30272">
    <property type="entry name" value="3-HYDROXYACYL-[ACYL-CARRIER-PROTEIN] DEHYDRATASE"/>
    <property type="match status" value="1"/>
</dbReference>
<keyword evidence="6 8" id="KW-0456">Lyase</keyword>
<dbReference type="NCBIfam" id="NF000582">
    <property type="entry name" value="PRK00006.1"/>
    <property type="match status" value="1"/>
</dbReference>
<dbReference type="FunFam" id="3.10.129.10:FF:000001">
    <property type="entry name" value="3-hydroxyacyl-[acyl-carrier-protein] dehydratase FabZ"/>
    <property type="match status" value="1"/>
</dbReference>
<dbReference type="HAMAP" id="MF_00406">
    <property type="entry name" value="FabZ"/>
    <property type="match status" value="1"/>
</dbReference>
<organism evidence="10 11">
    <name type="scientific">Helicobacter saguini</name>
    <dbReference type="NCBI Taxonomy" id="1548018"/>
    <lineage>
        <taxon>Bacteria</taxon>
        <taxon>Pseudomonadati</taxon>
        <taxon>Campylobacterota</taxon>
        <taxon>Epsilonproteobacteria</taxon>
        <taxon>Campylobacterales</taxon>
        <taxon>Helicobacteraceae</taxon>
        <taxon>Helicobacter</taxon>
    </lineage>
</organism>
<comment type="function">
    <text evidence="7 8">Involved in unsaturated fatty acids biosynthesis. Catalyzes the dehydration of short chain beta-hydroxyacyl-ACPs and long chain saturated and unsaturated beta-hydroxyacyl-ACPs.</text>
</comment>
<dbReference type="GO" id="GO:0016020">
    <property type="term" value="C:membrane"/>
    <property type="evidence" value="ECO:0007669"/>
    <property type="project" value="GOC"/>
</dbReference>
<dbReference type="OrthoDB" id="9772788at2"/>
<evidence type="ECO:0000313" key="9">
    <source>
        <dbReference type="EMBL" id="MWV70152.1"/>
    </source>
</evidence>
<dbReference type="GO" id="GO:0006633">
    <property type="term" value="P:fatty acid biosynthetic process"/>
    <property type="evidence" value="ECO:0007669"/>
    <property type="project" value="UniProtKB-UniRule"/>
</dbReference>
<dbReference type="GO" id="GO:0009245">
    <property type="term" value="P:lipid A biosynthetic process"/>
    <property type="evidence" value="ECO:0007669"/>
    <property type="project" value="UniProtKB-UniRule"/>
</dbReference>
<reference evidence="9 12" key="4">
    <citation type="submission" date="2019-12" db="EMBL/GenBank/DDBJ databases">
        <title>Multi-Generational Helicobacter saguini Isolates.</title>
        <authorList>
            <person name="Mannion A."/>
            <person name="Shen Z."/>
            <person name="Fox J.G."/>
        </authorList>
    </citation>
    <scope>NUCLEOTIDE SEQUENCE [LARGE SCALE GENOMIC DNA]</scope>
    <source>
        <strain evidence="9">16-048</strain>
        <strain evidence="12">16-048 (F4)</strain>
    </source>
</reference>
<keyword evidence="5 8" id="KW-0443">Lipid metabolism</keyword>
<dbReference type="Proteomes" id="UP000029714">
    <property type="component" value="Unassembled WGS sequence"/>
</dbReference>
<dbReference type="NCBIfam" id="TIGR01750">
    <property type="entry name" value="fabZ"/>
    <property type="match status" value="1"/>
</dbReference>
<feature type="active site" evidence="8">
    <location>
        <position position="55"/>
    </location>
</feature>
<dbReference type="Pfam" id="PF07977">
    <property type="entry name" value="FabA"/>
    <property type="match status" value="1"/>
</dbReference>
<keyword evidence="2 8" id="KW-0963">Cytoplasm</keyword>
<name>A0A347VQG8_9HELI</name>
<evidence type="ECO:0000313" key="10">
    <source>
        <dbReference type="EMBL" id="TLD93721.1"/>
    </source>
</evidence>
<reference evidence="10" key="3">
    <citation type="submission" date="2018-04" db="EMBL/GenBank/DDBJ databases">
        <authorList>
            <person name="Sheh A."/>
            <person name="Shen Z."/>
            <person name="Mannion A.J."/>
            <person name="Fox J.G."/>
        </authorList>
    </citation>
    <scope>NUCLEOTIDE SEQUENCE</scope>
    <source>
        <strain evidence="10">MIT 97-6194</strain>
    </source>
</reference>
<reference evidence="10 11" key="2">
    <citation type="journal article" date="2016" name="Infect. Immun.">
        <title>Helicobacter saguini, a Novel Helicobacter Isolated from Cotton-Top Tamarins with Ulcerative Colitis, Has Proinflammatory Properties and Induces Typhlocolitis and Dysplasia in Gnotobiotic IL-10-/- Mice.</title>
        <authorList>
            <person name="Shen Z."/>
            <person name="Mannion A."/>
            <person name="Whary M.T."/>
            <person name="Muthupalani S."/>
            <person name="Sheh A."/>
            <person name="Feng Y."/>
            <person name="Gong G."/>
            <person name="Vandamme P."/>
            <person name="Holcombe H.R."/>
            <person name="Paster B.J."/>
            <person name="Fox J.G."/>
        </authorList>
    </citation>
    <scope>NUCLEOTIDE SEQUENCE [LARGE SCALE GENOMIC DNA]</scope>
    <source>
        <strain evidence="10 11">MIT 97-6194</strain>
    </source>
</reference>
<evidence type="ECO:0000256" key="7">
    <source>
        <dbReference type="ARBA" id="ARBA00025049"/>
    </source>
</evidence>
<evidence type="ECO:0000256" key="6">
    <source>
        <dbReference type="ARBA" id="ARBA00023239"/>
    </source>
</evidence>
<keyword evidence="11" id="KW-1185">Reference proteome</keyword>
<dbReference type="EMBL" id="JRMP02000012">
    <property type="protein sequence ID" value="TLD93721.1"/>
    <property type="molecule type" value="Genomic_DNA"/>
</dbReference>
<evidence type="ECO:0000256" key="8">
    <source>
        <dbReference type="HAMAP-Rule" id="MF_00406"/>
    </source>
</evidence>
<sequence length="158" mass="18040">MSETSYGRIDIDKILQVLPHRYPMLLVDRVLELHAHSDITAYKNVTINEQVFTGHFPREPIYPGVMIIEGMAQAGGILAFVSTWGLDFTDMQDKVVYFMTIDNVKFRVPVKPGDRLTYKMKVLKQRSSVWQLEGKAYIDDVLASEAELKAMVTESKNK</sequence>
<proteinExistence type="inferred from homology"/>
<dbReference type="STRING" id="1548018.LS64_08175"/>
<evidence type="ECO:0000313" key="11">
    <source>
        <dbReference type="Proteomes" id="UP000029714"/>
    </source>
</evidence>
<dbReference type="SUPFAM" id="SSF54637">
    <property type="entry name" value="Thioesterase/thiol ester dehydrase-isomerase"/>
    <property type="match status" value="1"/>
</dbReference>
<protein>
    <recommendedName>
        <fullName evidence="8">3-hydroxyacyl-[acyl-carrier-protein] dehydratase FabZ</fullName>
        <ecNumber evidence="8">4.2.1.59</ecNumber>
    </recommendedName>
    <alternativeName>
        <fullName evidence="8">(3R)-hydroxymyristoyl-[acyl-carrier-protein] dehydratase</fullName>
        <shortName evidence="8">(3R)-hydroxymyristoyl-ACP dehydrase</shortName>
    </alternativeName>
    <alternativeName>
        <fullName evidence="8">Beta-hydroxyacyl-ACP dehydratase</fullName>
    </alternativeName>
</protein>
<dbReference type="CDD" id="cd01288">
    <property type="entry name" value="FabZ"/>
    <property type="match status" value="1"/>
</dbReference>
<comment type="caution">
    <text evidence="10">The sequence shown here is derived from an EMBL/GenBank/DDBJ whole genome shotgun (WGS) entry which is preliminary data.</text>
</comment>
<comment type="similarity">
    <text evidence="8">Belongs to the thioester dehydratase family. FabZ subfamily.</text>
</comment>
<accession>A0A347VQG8</accession>
<dbReference type="InterPro" id="IPR029069">
    <property type="entry name" value="HotDog_dom_sf"/>
</dbReference>
<dbReference type="InterPro" id="IPR010084">
    <property type="entry name" value="FabZ"/>
</dbReference>
<dbReference type="AlphaFoldDB" id="A0A347VQG8"/>
<dbReference type="EMBL" id="QBIU01000002">
    <property type="protein sequence ID" value="MWV70152.1"/>
    <property type="molecule type" value="Genomic_DNA"/>
</dbReference>
<dbReference type="EC" id="4.2.1.59" evidence="8"/>
<comment type="subcellular location">
    <subcellularLocation>
        <location evidence="1 8">Cytoplasm</location>
    </subcellularLocation>
</comment>
<dbReference type="GO" id="GO:0005737">
    <property type="term" value="C:cytoplasm"/>
    <property type="evidence" value="ECO:0007669"/>
    <property type="project" value="UniProtKB-SubCell"/>
</dbReference>
<keyword evidence="4 8" id="KW-0441">Lipid A biosynthesis</keyword>
<evidence type="ECO:0000256" key="4">
    <source>
        <dbReference type="ARBA" id="ARBA00022556"/>
    </source>
</evidence>
<dbReference type="Gene3D" id="3.10.129.10">
    <property type="entry name" value="Hotdog Thioesterase"/>
    <property type="match status" value="1"/>
</dbReference>
<evidence type="ECO:0000256" key="3">
    <source>
        <dbReference type="ARBA" id="ARBA00022516"/>
    </source>
</evidence>
<evidence type="ECO:0000256" key="1">
    <source>
        <dbReference type="ARBA" id="ARBA00004496"/>
    </source>
</evidence>
<keyword evidence="3 8" id="KW-0444">Lipid biosynthesis</keyword>
<comment type="catalytic activity">
    <reaction evidence="8">
        <text>a (3R)-hydroxyacyl-[ACP] = a (2E)-enoyl-[ACP] + H2O</text>
        <dbReference type="Rhea" id="RHEA:13097"/>
        <dbReference type="Rhea" id="RHEA-COMP:9925"/>
        <dbReference type="Rhea" id="RHEA-COMP:9945"/>
        <dbReference type="ChEBI" id="CHEBI:15377"/>
        <dbReference type="ChEBI" id="CHEBI:78784"/>
        <dbReference type="ChEBI" id="CHEBI:78827"/>
        <dbReference type="EC" id="4.2.1.59"/>
    </reaction>
</comment>
<reference evidence="10 11" key="1">
    <citation type="journal article" date="2014" name="Genome Announc.">
        <title>Draft genome sequences of eight enterohepatic helicobacter species isolated from both laboratory and wild rodents.</title>
        <authorList>
            <person name="Sheh A."/>
            <person name="Shen Z."/>
            <person name="Fox J.G."/>
        </authorList>
    </citation>
    <scope>NUCLEOTIDE SEQUENCE [LARGE SCALE GENOMIC DNA]</scope>
    <source>
        <strain evidence="10 11">MIT 97-6194</strain>
    </source>
</reference>